<evidence type="ECO:0000313" key="6">
    <source>
        <dbReference type="Proteomes" id="UP001595898"/>
    </source>
</evidence>
<name>A0ABD5PTN9_9EURY</name>
<protein>
    <submittedName>
        <fullName evidence="5">Bacterio-opsin activator domain-containing protein</fullName>
    </submittedName>
</protein>
<accession>A0ABD5PTN9</accession>
<gene>
    <name evidence="5" type="ORF">ACFO5R_17815</name>
</gene>
<organism evidence="5 6">
    <name type="scientific">Halosolutus amylolyticus</name>
    <dbReference type="NCBI Taxonomy" id="2932267"/>
    <lineage>
        <taxon>Archaea</taxon>
        <taxon>Methanobacteriati</taxon>
        <taxon>Methanobacteriota</taxon>
        <taxon>Stenosarchaea group</taxon>
        <taxon>Halobacteria</taxon>
        <taxon>Halobacteriales</taxon>
        <taxon>Natrialbaceae</taxon>
        <taxon>Halosolutus</taxon>
    </lineage>
</organism>
<evidence type="ECO:0000259" key="4">
    <source>
        <dbReference type="Pfam" id="PF15915"/>
    </source>
</evidence>
<evidence type="ECO:0000256" key="2">
    <source>
        <dbReference type="ARBA" id="ARBA00023163"/>
    </source>
</evidence>
<dbReference type="InterPro" id="IPR007050">
    <property type="entry name" value="HTH_bacterioopsin"/>
</dbReference>
<dbReference type="InterPro" id="IPR013324">
    <property type="entry name" value="RNA_pol_sigma_r3/r4-like"/>
</dbReference>
<dbReference type="Pfam" id="PF04967">
    <property type="entry name" value="HTH_10"/>
    <property type="match status" value="1"/>
</dbReference>
<dbReference type="InterPro" id="IPR031803">
    <property type="entry name" value="BAT_GAF/HTH-assoc"/>
</dbReference>
<reference evidence="5 6" key="1">
    <citation type="journal article" date="2019" name="Int. J. Syst. Evol. Microbiol.">
        <title>The Global Catalogue of Microorganisms (GCM) 10K type strain sequencing project: providing services to taxonomists for standard genome sequencing and annotation.</title>
        <authorList>
            <consortium name="The Broad Institute Genomics Platform"/>
            <consortium name="The Broad Institute Genome Sequencing Center for Infectious Disease"/>
            <person name="Wu L."/>
            <person name="Ma J."/>
        </authorList>
    </citation>
    <scope>NUCLEOTIDE SEQUENCE [LARGE SCALE GENOMIC DNA]</scope>
    <source>
        <strain evidence="5 6">WLHS5</strain>
    </source>
</reference>
<proteinExistence type="predicted"/>
<dbReference type="PANTHER" id="PTHR34236">
    <property type="entry name" value="DIMETHYL SULFOXIDE REDUCTASE TRANSCRIPTIONAL ACTIVATOR"/>
    <property type="match status" value="1"/>
</dbReference>
<feature type="domain" description="HTH bat-type" evidence="3">
    <location>
        <begin position="156"/>
        <end position="206"/>
    </location>
</feature>
<feature type="domain" description="Bacterioopsin transcriptional activator GAF and HTH associated" evidence="4">
    <location>
        <begin position="6"/>
        <end position="152"/>
    </location>
</feature>
<dbReference type="Pfam" id="PF15915">
    <property type="entry name" value="BAT"/>
    <property type="match status" value="1"/>
</dbReference>
<keyword evidence="1" id="KW-0805">Transcription regulation</keyword>
<sequence>MSLFAEFHVPSDVFALYRTLQAAPETTVEIERVVAAEEILTPYFWVSGGDLARFETAIEDDPTVENLQQLDEFDRATLYRANWTENVETIVYAYTQVGATILEATGAGDRWELQMRFDDRDRLDQFQTYCNDETIPFQLIQLHELTQPRTGRQYGLTRKQHDALVTAWQLNYFTSTDVSLTDVAAELGISQQSLSQRLHRGYQSLIEETLIVSPPAEEGT</sequence>
<dbReference type="RefSeq" id="WP_250138444.1">
    <property type="nucleotide sequence ID" value="NZ_JALIQP010000001.1"/>
</dbReference>
<dbReference type="EMBL" id="JBHSFA010000009">
    <property type="protein sequence ID" value="MFC4543787.1"/>
    <property type="molecule type" value="Genomic_DNA"/>
</dbReference>
<dbReference type="AlphaFoldDB" id="A0ABD5PTN9"/>
<comment type="caution">
    <text evidence="5">The sequence shown here is derived from an EMBL/GenBank/DDBJ whole genome shotgun (WGS) entry which is preliminary data.</text>
</comment>
<keyword evidence="6" id="KW-1185">Reference proteome</keyword>
<dbReference type="PANTHER" id="PTHR34236:SF1">
    <property type="entry name" value="DIMETHYL SULFOXIDE REDUCTASE TRANSCRIPTIONAL ACTIVATOR"/>
    <property type="match status" value="1"/>
</dbReference>
<evidence type="ECO:0000256" key="1">
    <source>
        <dbReference type="ARBA" id="ARBA00023015"/>
    </source>
</evidence>
<keyword evidence="2" id="KW-0804">Transcription</keyword>
<evidence type="ECO:0000313" key="5">
    <source>
        <dbReference type="EMBL" id="MFC4543787.1"/>
    </source>
</evidence>
<dbReference type="SUPFAM" id="SSF88659">
    <property type="entry name" value="Sigma3 and sigma4 domains of RNA polymerase sigma factors"/>
    <property type="match status" value="1"/>
</dbReference>
<dbReference type="Proteomes" id="UP001595898">
    <property type="component" value="Unassembled WGS sequence"/>
</dbReference>
<evidence type="ECO:0000259" key="3">
    <source>
        <dbReference type="Pfam" id="PF04967"/>
    </source>
</evidence>